<keyword evidence="2" id="KW-1185">Reference proteome</keyword>
<dbReference type="CDD" id="cd09917">
    <property type="entry name" value="F-box_SF"/>
    <property type="match status" value="1"/>
</dbReference>
<evidence type="ECO:0000313" key="1">
    <source>
        <dbReference type="EMBL" id="WZN64512.1"/>
    </source>
</evidence>
<dbReference type="PANTHER" id="PTHR46586:SF3">
    <property type="entry name" value="ANKYRIN REPEAT-CONTAINING PROTEIN"/>
    <property type="match status" value="1"/>
</dbReference>
<dbReference type="Gene3D" id="1.25.40.20">
    <property type="entry name" value="Ankyrin repeat-containing domain"/>
    <property type="match status" value="1"/>
</dbReference>
<dbReference type="Proteomes" id="UP001472866">
    <property type="component" value="Chromosome 10"/>
</dbReference>
<dbReference type="AlphaFoldDB" id="A0AAX4PE42"/>
<dbReference type="SUPFAM" id="SSF48403">
    <property type="entry name" value="Ankyrin repeat"/>
    <property type="match status" value="1"/>
</dbReference>
<accession>A0AAX4PE42</accession>
<sequence>MEAIIQQLSQLRHLTPGTNAFNQCVDRIISRRDFSSESELREYRDWISRLRSRLPELINLKLETEVLTPCLDVASVSLLCGTNTNTKEVKLPTEVWAKIAGMISSNDVCYFALSCKQMRQAQLMAGRRLSTRPTWAQGNGTDTFTEDWCKYWSRKFNVRETRMEYNKAIVYIASRHGYLGVLQKYWSTGPEDKLCSLWDAKTCVWSAFGGHLETLKWLRAMGCPWDVSTCAWAAQGGHLALLRWAHLNGAPWDANTCAYAAKAGNLDVLAWARSQNPPCPWDSTTCQKAAENGHLDVLKWCRRQSRDVCPWNEYLCVGAARGGHLHVLQWAVKEGCPWSRAACREAALAKGHREVVEWIDD</sequence>
<organism evidence="1 2">
    <name type="scientific">Chloropicon roscoffensis</name>
    <dbReference type="NCBI Taxonomy" id="1461544"/>
    <lineage>
        <taxon>Eukaryota</taxon>
        <taxon>Viridiplantae</taxon>
        <taxon>Chlorophyta</taxon>
        <taxon>Chloropicophyceae</taxon>
        <taxon>Chloropicales</taxon>
        <taxon>Chloropicaceae</taxon>
        <taxon>Chloropicon</taxon>
    </lineage>
</organism>
<dbReference type="InterPro" id="IPR036770">
    <property type="entry name" value="Ankyrin_rpt-contain_sf"/>
</dbReference>
<protein>
    <submittedName>
        <fullName evidence="1">Ankyrin repeat protein</fullName>
    </submittedName>
</protein>
<gene>
    <name evidence="1" type="ORF">HKI87_10g60690</name>
</gene>
<reference evidence="1 2" key="1">
    <citation type="submission" date="2024-03" db="EMBL/GenBank/DDBJ databases">
        <title>Complete genome sequence of the green alga Chloropicon roscoffensis RCC1871.</title>
        <authorList>
            <person name="Lemieux C."/>
            <person name="Pombert J.-F."/>
            <person name="Otis C."/>
            <person name="Turmel M."/>
        </authorList>
    </citation>
    <scope>NUCLEOTIDE SEQUENCE [LARGE SCALE GENOMIC DNA]</scope>
    <source>
        <strain evidence="1 2">RCC1871</strain>
    </source>
</reference>
<proteinExistence type="predicted"/>
<dbReference type="InterPro" id="IPR052050">
    <property type="entry name" value="SecEffector_AnkRepeat"/>
</dbReference>
<evidence type="ECO:0000313" key="2">
    <source>
        <dbReference type="Proteomes" id="UP001472866"/>
    </source>
</evidence>
<dbReference type="EMBL" id="CP151510">
    <property type="protein sequence ID" value="WZN64512.1"/>
    <property type="molecule type" value="Genomic_DNA"/>
</dbReference>
<name>A0AAX4PE42_9CHLO</name>
<dbReference type="PANTHER" id="PTHR46586">
    <property type="entry name" value="ANKYRIN REPEAT-CONTAINING PROTEIN"/>
    <property type="match status" value="1"/>
</dbReference>